<gene>
    <name evidence="6" type="ORF">DASC09_008440</name>
</gene>
<evidence type="ECO:0000256" key="3">
    <source>
        <dbReference type="ARBA" id="ARBA00023015"/>
    </source>
</evidence>
<evidence type="ECO:0000313" key="7">
    <source>
        <dbReference type="Proteomes" id="UP001360560"/>
    </source>
</evidence>
<dbReference type="InterPro" id="IPR009332">
    <property type="entry name" value="Med22"/>
</dbReference>
<keyword evidence="4" id="KW-0804">Transcription</keyword>
<evidence type="ECO:0000256" key="1">
    <source>
        <dbReference type="ARBA" id="ARBA00004123"/>
    </source>
</evidence>
<dbReference type="Pfam" id="PF06179">
    <property type="entry name" value="Med22"/>
    <property type="match status" value="1"/>
</dbReference>
<dbReference type="EMBL" id="BTFZ01000001">
    <property type="protein sequence ID" value="GMM33519.1"/>
    <property type="molecule type" value="Genomic_DNA"/>
</dbReference>
<dbReference type="GO" id="GO:0003712">
    <property type="term" value="F:transcription coregulator activity"/>
    <property type="evidence" value="ECO:0007669"/>
    <property type="project" value="InterPro"/>
</dbReference>
<dbReference type="GO" id="GO:0006357">
    <property type="term" value="P:regulation of transcription by RNA polymerase II"/>
    <property type="evidence" value="ECO:0007669"/>
    <property type="project" value="InterPro"/>
</dbReference>
<dbReference type="Gene3D" id="6.10.280.160">
    <property type="entry name" value="Mediator of RNA polymerase II transcription subunit 22"/>
    <property type="match status" value="1"/>
</dbReference>
<organism evidence="6 7">
    <name type="scientific">Saccharomycopsis crataegensis</name>
    <dbReference type="NCBI Taxonomy" id="43959"/>
    <lineage>
        <taxon>Eukaryota</taxon>
        <taxon>Fungi</taxon>
        <taxon>Dikarya</taxon>
        <taxon>Ascomycota</taxon>
        <taxon>Saccharomycotina</taxon>
        <taxon>Saccharomycetes</taxon>
        <taxon>Saccharomycopsidaceae</taxon>
        <taxon>Saccharomycopsis</taxon>
    </lineage>
</organism>
<dbReference type="GO" id="GO:0016592">
    <property type="term" value="C:mediator complex"/>
    <property type="evidence" value="ECO:0007669"/>
    <property type="project" value="InterPro"/>
</dbReference>
<evidence type="ECO:0000256" key="5">
    <source>
        <dbReference type="ARBA" id="ARBA00023242"/>
    </source>
</evidence>
<proteinExistence type="inferred from homology"/>
<name>A0AAV5QFK8_9ASCO</name>
<comment type="subcellular location">
    <subcellularLocation>
        <location evidence="1">Nucleus</location>
    </subcellularLocation>
</comment>
<dbReference type="GeneID" id="90071498"/>
<reference evidence="6 7" key="1">
    <citation type="journal article" date="2023" name="Elife">
        <title>Identification of key yeast species and microbe-microbe interactions impacting larval growth of Drosophila in the wild.</title>
        <authorList>
            <person name="Mure A."/>
            <person name="Sugiura Y."/>
            <person name="Maeda R."/>
            <person name="Honda K."/>
            <person name="Sakurai N."/>
            <person name="Takahashi Y."/>
            <person name="Watada M."/>
            <person name="Katoh T."/>
            <person name="Gotoh A."/>
            <person name="Gotoh Y."/>
            <person name="Taniguchi I."/>
            <person name="Nakamura K."/>
            <person name="Hayashi T."/>
            <person name="Katayama T."/>
            <person name="Uemura T."/>
            <person name="Hattori Y."/>
        </authorList>
    </citation>
    <scope>NUCLEOTIDE SEQUENCE [LARGE SCALE GENOMIC DNA]</scope>
    <source>
        <strain evidence="6 7">SC-9</strain>
    </source>
</reference>
<evidence type="ECO:0000256" key="2">
    <source>
        <dbReference type="ARBA" id="ARBA00005942"/>
    </source>
</evidence>
<keyword evidence="3" id="KW-0805">Transcription regulation</keyword>
<accession>A0AAV5QFK8</accession>
<evidence type="ECO:0000313" key="6">
    <source>
        <dbReference type="EMBL" id="GMM33519.1"/>
    </source>
</evidence>
<comment type="caution">
    <text evidence="6">The sequence shown here is derived from an EMBL/GenBank/DDBJ whole genome shotgun (WGS) entry which is preliminary data.</text>
</comment>
<keyword evidence="5" id="KW-0539">Nucleus</keyword>
<protein>
    <recommendedName>
        <fullName evidence="8">Mediator of RNA polymerase II transcription subunit 22</fullName>
    </recommendedName>
</protein>
<dbReference type="AlphaFoldDB" id="A0AAV5QFK8"/>
<evidence type="ECO:0000256" key="4">
    <source>
        <dbReference type="ARBA" id="ARBA00023163"/>
    </source>
</evidence>
<dbReference type="RefSeq" id="XP_064850519.1">
    <property type="nucleotide sequence ID" value="XM_064994447.1"/>
</dbReference>
<keyword evidence="7" id="KW-1185">Reference proteome</keyword>
<dbReference type="Proteomes" id="UP001360560">
    <property type="component" value="Unassembled WGS sequence"/>
</dbReference>
<comment type="similarity">
    <text evidence="2">Belongs to the Mediator complex subunit 22 family.</text>
</comment>
<sequence>MQQKCINYLKKVDANTDLLVKRFSELVELSSSTPKSGEDDDVHPQKGMNINVIATSTLALESNASNIVRLLEELLLITRSMKEQWILQRLPNSVADLEDRYKEQEIGEYEQRNEILEGMIGELMDRITKVDYMGSSA</sequence>
<evidence type="ECO:0008006" key="8">
    <source>
        <dbReference type="Google" id="ProtNLM"/>
    </source>
</evidence>